<reference evidence="11" key="1">
    <citation type="submission" date="2019-03" db="EMBL/GenBank/DDBJ databases">
        <title>Lake Tanganyika Metagenome-Assembled Genomes (MAGs).</title>
        <authorList>
            <person name="Tran P."/>
        </authorList>
    </citation>
    <scope>NUCLEOTIDE SEQUENCE</scope>
    <source>
        <strain evidence="11">K_DeepCast_65m_m2_066</strain>
    </source>
</reference>
<gene>
    <name evidence="9 11" type="primary">coaD</name>
    <name evidence="11" type="ORF">FJZ47_12485</name>
</gene>
<feature type="binding site" evidence="9">
    <location>
        <position position="9"/>
    </location>
    <ligand>
        <name>substrate</name>
    </ligand>
</feature>
<keyword evidence="3 9" id="KW-0548">Nucleotidyltransferase</keyword>
<protein>
    <recommendedName>
        <fullName evidence="9">Phosphopantetheine adenylyltransferase</fullName>
        <ecNumber evidence="9">2.7.7.3</ecNumber>
    </recommendedName>
    <alternativeName>
        <fullName evidence="9">Dephospho-CoA pyrophosphorylase</fullName>
    </alternativeName>
    <alternativeName>
        <fullName evidence="9">Pantetheine-phosphate adenylyltransferase</fullName>
        <shortName evidence="9">PPAT</shortName>
    </alternativeName>
</protein>
<dbReference type="GO" id="GO:0005737">
    <property type="term" value="C:cytoplasm"/>
    <property type="evidence" value="ECO:0007669"/>
    <property type="project" value="UniProtKB-SubCell"/>
</dbReference>
<dbReference type="InterPro" id="IPR004821">
    <property type="entry name" value="Cyt_trans-like"/>
</dbReference>
<dbReference type="AlphaFoldDB" id="A0A937W3A5"/>
<feature type="binding site" evidence="9">
    <location>
        <begin position="89"/>
        <end position="91"/>
    </location>
    <ligand>
        <name>ATP</name>
        <dbReference type="ChEBI" id="CHEBI:30616"/>
    </ligand>
</feature>
<evidence type="ECO:0000256" key="6">
    <source>
        <dbReference type="ARBA" id="ARBA00022842"/>
    </source>
</evidence>
<comment type="subcellular location">
    <subcellularLocation>
        <location evidence="9">Cytoplasm</location>
    </subcellularLocation>
</comment>
<evidence type="ECO:0000256" key="3">
    <source>
        <dbReference type="ARBA" id="ARBA00022695"/>
    </source>
</evidence>
<dbReference type="PANTHER" id="PTHR21342">
    <property type="entry name" value="PHOSPHOPANTETHEINE ADENYLYLTRANSFERASE"/>
    <property type="match status" value="1"/>
</dbReference>
<comment type="pathway">
    <text evidence="9">Cofactor biosynthesis; coenzyme A biosynthesis; CoA from (R)-pantothenate: step 4/5.</text>
</comment>
<dbReference type="Gene3D" id="3.40.50.620">
    <property type="entry name" value="HUPs"/>
    <property type="match status" value="1"/>
</dbReference>
<evidence type="ECO:0000256" key="7">
    <source>
        <dbReference type="ARBA" id="ARBA00022993"/>
    </source>
</evidence>
<keyword evidence="2 9" id="KW-0808">Transferase</keyword>
<evidence type="ECO:0000256" key="8">
    <source>
        <dbReference type="ARBA" id="ARBA00029346"/>
    </source>
</evidence>
<sequence length="160" mass="18455">MTIALYPGTFDPLTNGHLDLIKRSVRMFDKLIVAIFENTAKGPMFSVEERRRLIEESTRGLGNIEINTFSNTLLVFYAKQRQAHVIIRGLRAIADFEYEFQMTLMNRRLDEDIETVFLMPREEYTYVASRLIKEVAAYGGNVEELVPPPVALALKEKLQR</sequence>
<evidence type="ECO:0000256" key="1">
    <source>
        <dbReference type="ARBA" id="ARBA00022490"/>
    </source>
</evidence>
<dbReference type="EC" id="2.7.7.3" evidence="9"/>
<organism evidence="11 12">
    <name type="scientific">Tectimicrobiota bacterium</name>
    <dbReference type="NCBI Taxonomy" id="2528274"/>
    <lineage>
        <taxon>Bacteria</taxon>
        <taxon>Pseudomonadati</taxon>
        <taxon>Nitrospinota/Tectimicrobiota group</taxon>
        <taxon>Candidatus Tectimicrobiota</taxon>
    </lineage>
</organism>
<feature type="binding site" evidence="9">
    <location>
        <position position="74"/>
    </location>
    <ligand>
        <name>substrate</name>
    </ligand>
</feature>
<dbReference type="EMBL" id="VGLS01000362">
    <property type="protein sequence ID" value="MBM3224604.1"/>
    <property type="molecule type" value="Genomic_DNA"/>
</dbReference>
<feature type="binding site" evidence="9">
    <location>
        <begin position="124"/>
        <end position="130"/>
    </location>
    <ligand>
        <name>ATP</name>
        <dbReference type="ChEBI" id="CHEBI:30616"/>
    </ligand>
</feature>
<keyword evidence="5 9" id="KW-0067">ATP-binding</keyword>
<accession>A0A937W3A5</accession>
<keyword evidence="7 9" id="KW-0173">Coenzyme A biosynthesis</keyword>
<dbReference type="Proteomes" id="UP000712673">
    <property type="component" value="Unassembled WGS sequence"/>
</dbReference>
<feature type="binding site" evidence="9">
    <location>
        <position position="99"/>
    </location>
    <ligand>
        <name>ATP</name>
        <dbReference type="ChEBI" id="CHEBI:30616"/>
    </ligand>
</feature>
<evidence type="ECO:0000256" key="2">
    <source>
        <dbReference type="ARBA" id="ARBA00022679"/>
    </source>
</evidence>
<dbReference type="NCBIfam" id="TIGR00125">
    <property type="entry name" value="cyt_tran_rel"/>
    <property type="match status" value="1"/>
</dbReference>
<comment type="cofactor">
    <cofactor evidence="9">
        <name>Mg(2+)</name>
        <dbReference type="ChEBI" id="CHEBI:18420"/>
    </cofactor>
</comment>
<keyword evidence="1 9" id="KW-0963">Cytoplasm</keyword>
<keyword evidence="6 9" id="KW-0460">Magnesium</keyword>
<comment type="subunit">
    <text evidence="9">Homohexamer.</text>
</comment>
<evidence type="ECO:0000259" key="10">
    <source>
        <dbReference type="Pfam" id="PF01467"/>
    </source>
</evidence>
<feature type="binding site" evidence="9">
    <location>
        <position position="17"/>
    </location>
    <ligand>
        <name>ATP</name>
        <dbReference type="ChEBI" id="CHEBI:30616"/>
    </ligand>
</feature>
<evidence type="ECO:0000313" key="11">
    <source>
        <dbReference type="EMBL" id="MBM3224604.1"/>
    </source>
</evidence>
<comment type="caution">
    <text evidence="11">The sequence shown here is derived from an EMBL/GenBank/DDBJ whole genome shotgun (WGS) entry which is preliminary data.</text>
</comment>
<evidence type="ECO:0000313" key="12">
    <source>
        <dbReference type="Proteomes" id="UP000712673"/>
    </source>
</evidence>
<feature type="binding site" evidence="9">
    <location>
        <position position="41"/>
    </location>
    <ligand>
        <name>substrate</name>
    </ligand>
</feature>
<dbReference type="GO" id="GO:0004595">
    <property type="term" value="F:pantetheine-phosphate adenylyltransferase activity"/>
    <property type="evidence" value="ECO:0007669"/>
    <property type="project" value="UniProtKB-UniRule"/>
</dbReference>
<feature type="binding site" evidence="9">
    <location>
        <position position="88"/>
    </location>
    <ligand>
        <name>substrate</name>
    </ligand>
</feature>
<dbReference type="InterPro" id="IPR014729">
    <property type="entry name" value="Rossmann-like_a/b/a_fold"/>
</dbReference>
<dbReference type="SUPFAM" id="SSF52374">
    <property type="entry name" value="Nucleotidylyl transferase"/>
    <property type="match status" value="1"/>
</dbReference>
<dbReference type="PANTHER" id="PTHR21342:SF1">
    <property type="entry name" value="PHOSPHOPANTETHEINE ADENYLYLTRANSFERASE"/>
    <property type="match status" value="1"/>
</dbReference>
<feature type="domain" description="Cytidyltransferase-like" evidence="10">
    <location>
        <begin position="5"/>
        <end position="134"/>
    </location>
</feature>
<dbReference type="Pfam" id="PF01467">
    <property type="entry name" value="CTP_transf_like"/>
    <property type="match status" value="1"/>
</dbReference>
<evidence type="ECO:0000256" key="4">
    <source>
        <dbReference type="ARBA" id="ARBA00022741"/>
    </source>
</evidence>
<evidence type="ECO:0000256" key="5">
    <source>
        <dbReference type="ARBA" id="ARBA00022840"/>
    </source>
</evidence>
<dbReference type="PRINTS" id="PR01020">
    <property type="entry name" value="LPSBIOSNTHSS"/>
</dbReference>
<comment type="similarity">
    <text evidence="9">Belongs to the bacterial CoaD family.</text>
</comment>
<evidence type="ECO:0000256" key="9">
    <source>
        <dbReference type="HAMAP-Rule" id="MF_00151"/>
    </source>
</evidence>
<name>A0A937W3A5_UNCTE</name>
<comment type="function">
    <text evidence="9">Reversibly transfers an adenylyl group from ATP to 4'-phosphopantetheine, yielding dephospho-CoA (dPCoA) and pyrophosphate.</text>
</comment>
<dbReference type="GO" id="GO:0005524">
    <property type="term" value="F:ATP binding"/>
    <property type="evidence" value="ECO:0007669"/>
    <property type="project" value="UniProtKB-KW"/>
</dbReference>
<feature type="site" description="Transition state stabilizer" evidence="9">
    <location>
        <position position="17"/>
    </location>
</feature>
<dbReference type="NCBIfam" id="TIGR01510">
    <property type="entry name" value="coaD_prev_kdtB"/>
    <property type="match status" value="1"/>
</dbReference>
<proteinExistence type="inferred from homology"/>
<dbReference type="GO" id="GO:0015937">
    <property type="term" value="P:coenzyme A biosynthetic process"/>
    <property type="evidence" value="ECO:0007669"/>
    <property type="project" value="UniProtKB-UniRule"/>
</dbReference>
<dbReference type="CDD" id="cd02163">
    <property type="entry name" value="PPAT"/>
    <property type="match status" value="1"/>
</dbReference>
<comment type="catalytic activity">
    <reaction evidence="8 9">
        <text>(R)-4'-phosphopantetheine + ATP + H(+) = 3'-dephospho-CoA + diphosphate</text>
        <dbReference type="Rhea" id="RHEA:19801"/>
        <dbReference type="ChEBI" id="CHEBI:15378"/>
        <dbReference type="ChEBI" id="CHEBI:30616"/>
        <dbReference type="ChEBI" id="CHEBI:33019"/>
        <dbReference type="ChEBI" id="CHEBI:57328"/>
        <dbReference type="ChEBI" id="CHEBI:61723"/>
        <dbReference type="EC" id="2.7.7.3"/>
    </reaction>
</comment>
<feature type="binding site" evidence="9">
    <location>
        <begin position="9"/>
        <end position="10"/>
    </location>
    <ligand>
        <name>ATP</name>
        <dbReference type="ChEBI" id="CHEBI:30616"/>
    </ligand>
</feature>
<dbReference type="InterPro" id="IPR001980">
    <property type="entry name" value="PPAT"/>
</dbReference>
<dbReference type="HAMAP" id="MF_00151">
    <property type="entry name" value="PPAT_bact"/>
    <property type="match status" value="1"/>
</dbReference>
<keyword evidence="4 9" id="KW-0547">Nucleotide-binding</keyword>